<feature type="compositionally biased region" description="Acidic residues" evidence="1">
    <location>
        <begin position="1"/>
        <end position="16"/>
    </location>
</feature>
<dbReference type="Proteomes" id="UP001153365">
    <property type="component" value="Unassembled WGS sequence"/>
</dbReference>
<evidence type="ECO:0000313" key="3">
    <source>
        <dbReference type="EMBL" id="CAH7689745.1"/>
    </source>
</evidence>
<evidence type="ECO:0000256" key="2">
    <source>
        <dbReference type="SAM" id="Phobius"/>
    </source>
</evidence>
<keyword evidence="2" id="KW-1133">Transmembrane helix</keyword>
<comment type="caution">
    <text evidence="3">The sequence shown here is derived from an EMBL/GenBank/DDBJ whole genome shotgun (WGS) entry which is preliminary data.</text>
</comment>
<feature type="transmembrane region" description="Helical" evidence="2">
    <location>
        <begin position="32"/>
        <end position="52"/>
    </location>
</feature>
<dbReference type="EMBL" id="CALTRL010006122">
    <property type="protein sequence ID" value="CAH7689745.1"/>
    <property type="molecule type" value="Genomic_DNA"/>
</dbReference>
<accession>A0AAV0BQU6</accession>
<protein>
    <submittedName>
        <fullName evidence="3">Uncharacterized protein</fullName>
    </submittedName>
</protein>
<name>A0AAV0BQU6_PHAPC</name>
<dbReference type="AlphaFoldDB" id="A0AAV0BQU6"/>
<evidence type="ECO:0000256" key="1">
    <source>
        <dbReference type="SAM" id="MobiDB-lite"/>
    </source>
</evidence>
<evidence type="ECO:0000313" key="4">
    <source>
        <dbReference type="Proteomes" id="UP001153365"/>
    </source>
</evidence>
<keyword evidence="2" id="KW-0812">Transmembrane</keyword>
<gene>
    <name evidence="3" type="ORF">PPACK8108_LOCUS24874</name>
</gene>
<feature type="region of interest" description="Disordered" evidence="1">
    <location>
        <begin position="1"/>
        <end position="27"/>
    </location>
</feature>
<keyword evidence="4" id="KW-1185">Reference proteome</keyword>
<proteinExistence type="predicted"/>
<organism evidence="3 4">
    <name type="scientific">Phakopsora pachyrhizi</name>
    <name type="common">Asian soybean rust disease fungus</name>
    <dbReference type="NCBI Taxonomy" id="170000"/>
    <lineage>
        <taxon>Eukaryota</taxon>
        <taxon>Fungi</taxon>
        <taxon>Dikarya</taxon>
        <taxon>Basidiomycota</taxon>
        <taxon>Pucciniomycotina</taxon>
        <taxon>Pucciniomycetes</taxon>
        <taxon>Pucciniales</taxon>
        <taxon>Phakopsoraceae</taxon>
        <taxon>Phakopsora</taxon>
    </lineage>
</organism>
<reference evidence="3" key="1">
    <citation type="submission" date="2022-06" db="EMBL/GenBank/DDBJ databases">
        <authorList>
            <consortium name="SYNGENTA / RWTH Aachen University"/>
        </authorList>
    </citation>
    <scope>NUCLEOTIDE SEQUENCE</scope>
</reference>
<keyword evidence="2" id="KW-0472">Membrane</keyword>
<sequence length="670" mass="75026">MNNEVEDEDETNDQLEGDNRGSSSSSSSSSRIILIITFLSTIITVSSIHLILGHSFSEIINSIAKSSTSSLSHQLIISKSLSVNEIRDFRLIELGQESLSFSVVTDLSLDVERLLKGLEKVEQFGHNRKQSDDQNHRTISVSLNQPSISLPLRFGDEQRRDKNLRVTHQTICLTVTIIDHVRLSNFLKDSYLNLRTFSFELQTRGTIISVNPDRFPILKFFNFNPNILSIQHLRSGLDFKLPQLPPNLLDPTRSIKITEYSFYSSTDQGGGGGGLCLRSIGSIANPLKDILDQSSILRELSLSFRVPWKIPLRIDIKVPPDDEQAEGTVVELAKVWSKPFRIEQSPKSLNLSIEGRVLRSENFSRGLSYLLKRFLNRTFTPVNVLYDPDIHLKKHYKDQQSLGGGSSSDQIVLLPNNRNSVGSTDEVPRFLDSLLRDLNLTIDFPGSKLEKQLIENLEIEDMKISLNGTTNLICSGNLTADINLPDEMEGLVGSLRIESIKPDVIVFDGNLTETLSGLNFKDQLKNNADEEGDDGDYPENAFGRLNSKNWIPSELIVSEDEDQPGSENRKRRVTIRAEFNELGIEILEGRSKGFRRYALKYLFNRSPEGVLTSVSGNCKIRIRIDGFNSFDSLDGTGSTDSLEEVDVGGNESIEIDKIKVRGTFFVGAKK</sequence>